<dbReference type="Pfam" id="PF08787">
    <property type="entry name" value="Alginate_lyase2"/>
    <property type="match status" value="1"/>
</dbReference>
<feature type="domain" description="Alginate lyase 2" evidence="2">
    <location>
        <begin position="45"/>
        <end position="286"/>
    </location>
</feature>
<dbReference type="SUPFAM" id="SSF49899">
    <property type="entry name" value="Concanavalin A-like lectins/glucanases"/>
    <property type="match status" value="1"/>
</dbReference>
<protein>
    <submittedName>
        <fullName evidence="3">Polysaccharide lyase family 7 protein</fullName>
    </submittedName>
</protein>
<dbReference type="EMBL" id="JAYXHS010000001">
    <property type="protein sequence ID" value="MEC5384086.1"/>
    <property type="molecule type" value="Genomic_DNA"/>
</dbReference>
<keyword evidence="1" id="KW-0732">Signal</keyword>
<name>A0ABU6JY31_9RHOO</name>
<keyword evidence="4" id="KW-1185">Reference proteome</keyword>
<accession>A0ABU6JY31</accession>
<keyword evidence="3" id="KW-0456">Lyase</keyword>
<evidence type="ECO:0000256" key="1">
    <source>
        <dbReference type="SAM" id="SignalP"/>
    </source>
</evidence>
<evidence type="ECO:0000313" key="3">
    <source>
        <dbReference type="EMBL" id="MEC5384086.1"/>
    </source>
</evidence>
<comment type="caution">
    <text evidence="3">The sequence shown here is derived from an EMBL/GenBank/DDBJ whole genome shotgun (WGS) entry which is preliminary data.</text>
</comment>
<dbReference type="InterPro" id="IPR013320">
    <property type="entry name" value="ConA-like_dom_sf"/>
</dbReference>
<sequence length="295" mass="32865">MRQFRFARRFKRYGVTFLLAALHLSAASAVSAEPLPADLAQLDHLHAWRLTLPVPSRKGRAWADEIGFPELARFTAPPWFLTAASGDGVVFRANAGGTRTSNNTRFARSELREMNSLWEGEKLVRYETASWDLADNLERRMFIRQAITAVPLNKPQVTVGQIHNARDDVVMIKFEGDSPGHLSKRGALQVRLNNAKDTYVIDPAYEIGQTFTVEIIAQAGKVSVLYNGKPTIVRDTPIRIETAGCYWKAGMYIQSSTGNRSTYKTPFEDEAPDAYGEVVIHELRLTTSPGLAGVR</sequence>
<proteinExistence type="predicted"/>
<dbReference type="GO" id="GO:0016829">
    <property type="term" value="F:lyase activity"/>
    <property type="evidence" value="ECO:0007669"/>
    <property type="project" value="UniProtKB-KW"/>
</dbReference>
<reference evidence="3 4" key="1">
    <citation type="submission" date="2024-01" db="EMBL/GenBank/DDBJ databases">
        <title>Uliginosibacterium soil sp. nov.</title>
        <authorList>
            <person name="Lv Y."/>
        </authorList>
    </citation>
    <scope>NUCLEOTIDE SEQUENCE [LARGE SCALE GENOMIC DNA]</scope>
    <source>
        <strain evidence="3 4">H3</strain>
    </source>
</reference>
<dbReference type="Gene3D" id="2.60.120.200">
    <property type="match status" value="1"/>
</dbReference>
<organism evidence="3 4">
    <name type="scientific">Uliginosibacterium silvisoli</name>
    <dbReference type="NCBI Taxonomy" id="3114758"/>
    <lineage>
        <taxon>Bacteria</taxon>
        <taxon>Pseudomonadati</taxon>
        <taxon>Pseudomonadota</taxon>
        <taxon>Betaproteobacteria</taxon>
        <taxon>Rhodocyclales</taxon>
        <taxon>Zoogloeaceae</taxon>
        <taxon>Uliginosibacterium</taxon>
    </lineage>
</organism>
<evidence type="ECO:0000313" key="4">
    <source>
        <dbReference type="Proteomes" id="UP001331561"/>
    </source>
</evidence>
<dbReference type="InterPro" id="IPR014895">
    <property type="entry name" value="Alginate_lyase_2"/>
</dbReference>
<dbReference type="RefSeq" id="WP_327597072.1">
    <property type="nucleotide sequence ID" value="NZ_JAYXHS010000001.1"/>
</dbReference>
<dbReference type="Proteomes" id="UP001331561">
    <property type="component" value="Unassembled WGS sequence"/>
</dbReference>
<feature type="chain" id="PRO_5046945150" evidence="1">
    <location>
        <begin position="33"/>
        <end position="295"/>
    </location>
</feature>
<gene>
    <name evidence="3" type="ORF">VVD49_00040</name>
</gene>
<evidence type="ECO:0000259" key="2">
    <source>
        <dbReference type="Pfam" id="PF08787"/>
    </source>
</evidence>
<feature type="signal peptide" evidence="1">
    <location>
        <begin position="1"/>
        <end position="32"/>
    </location>
</feature>